<organism evidence="2 3">
    <name type="scientific">Pisum sativum</name>
    <name type="common">Garden pea</name>
    <name type="synonym">Lathyrus oleraceus</name>
    <dbReference type="NCBI Taxonomy" id="3888"/>
    <lineage>
        <taxon>Eukaryota</taxon>
        <taxon>Viridiplantae</taxon>
        <taxon>Streptophyta</taxon>
        <taxon>Embryophyta</taxon>
        <taxon>Tracheophyta</taxon>
        <taxon>Spermatophyta</taxon>
        <taxon>Magnoliopsida</taxon>
        <taxon>eudicotyledons</taxon>
        <taxon>Gunneridae</taxon>
        <taxon>Pentapetalae</taxon>
        <taxon>rosids</taxon>
        <taxon>fabids</taxon>
        <taxon>Fabales</taxon>
        <taxon>Fabaceae</taxon>
        <taxon>Papilionoideae</taxon>
        <taxon>50 kb inversion clade</taxon>
        <taxon>NPAAA clade</taxon>
        <taxon>Hologalegina</taxon>
        <taxon>IRL clade</taxon>
        <taxon>Fabeae</taxon>
        <taxon>Lathyrus</taxon>
    </lineage>
</organism>
<reference evidence="2 3" key="1">
    <citation type="journal article" date="2022" name="Nat. Genet.">
        <title>Improved pea reference genome and pan-genome highlight genomic features and evolutionary characteristics.</title>
        <authorList>
            <person name="Yang T."/>
            <person name="Liu R."/>
            <person name="Luo Y."/>
            <person name="Hu S."/>
            <person name="Wang D."/>
            <person name="Wang C."/>
            <person name="Pandey M.K."/>
            <person name="Ge S."/>
            <person name="Xu Q."/>
            <person name="Li N."/>
            <person name="Li G."/>
            <person name="Huang Y."/>
            <person name="Saxena R.K."/>
            <person name="Ji Y."/>
            <person name="Li M."/>
            <person name="Yan X."/>
            <person name="He Y."/>
            <person name="Liu Y."/>
            <person name="Wang X."/>
            <person name="Xiang C."/>
            <person name="Varshney R.K."/>
            <person name="Ding H."/>
            <person name="Gao S."/>
            <person name="Zong X."/>
        </authorList>
    </citation>
    <scope>NUCLEOTIDE SEQUENCE [LARGE SCALE GENOMIC DNA]</scope>
    <source>
        <strain evidence="2 3">cv. Zhongwan 6</strain>
    </source>
</reference>
<dbReference type="EMBL" id="JAMSHJ010000006">
    <property type="protein sequence ID" value="KAI5396272.1"/>
    <property type="molecule type" value="Genomic_DNA"/>
</dbReference>
<feature type="compositionally biased region" description="Acidic residues" evidence="1">
    <location>
        <begin position="107"/>
        <end position="119"/>
    </location>
</feature>
<evidence type="ECO:0008006" key="4">
    <source>
        <dbReference type="Google" id="ProtNLM"/>
    </source>
</evidence>
<dbReference type="InterPro" id="IPR036875">
    <property type="entry name" value="Znf_CCHC_sf"/>
</dbReference>
<sequence>MELNGDEPVRKSKSLALKFVAKAAKTPQVWESEEASRVEGSKDDSNDEVMNFIVKREKKGDHKGCFNFNKPGHFIVECPELQKEKSKKGSFQKDNFRNKFKKSPMETWDELDNEEDYEG</sequence>
<dbReference type="GO" id="GO:0003676">
    <property type="term" value="F:nucleic acid binding"/>
    <property type="evidence" value="ECO:0007669"/>
    <property type="project" value="InterPro"/>
</dbReference>
<evidence type="ECO:0000313" key="2">
    <source>
        <dbReference type="EMBL" id="KAI5396272.1"/>
    </source>
</evidence>
<proteinExistence type="predicted"/>
<protein>
    <recommendedName>
        <fullName evidence="4">CCHC-type domain-containing protein</fullName>
    </recommendedName>
</protein>
<feature type="region of interest" description="Disordered" evidence="1">
    <location>
        <begin position="85"/>
        <end position="119"/>
    </location>
</feature>
<dbReference type="Proteomes" id="UP001058974">
    <property type="component" value="Chromosome 6"/>
</dbReference>
<dbReference type="AlphaFoldDB" id="A0A9D4W767"/>
<name>A0A9D4W767_PEA</name>
<dbReference type="GO" id="GO:0008270">
    <property type="term" value="F:zinc ion binding"/>
    <property type="evidence" value="ECO:0007669"/>
    <property type="project" value="InterPro"/>
</dbReference>
<keyword evidence="3" id="KW-1185">Reference proteome</keyword>
<evidence type="ECO:0000313" key="3">
    <source>
        <dbReference type="Proteomes" id="UP001058974"/>
    </source>
</evidence>
<accession>A0A9D4W767</accession>
<dbReference type="Gramene" id="Psat06G0246600-T1">
    <property type="protein sequence ID" value="KAI5396272.1"/>
    <property type="gene ID" value="KIW84_062466"/>
</dbReference>
<dbReference type="Gene3D" id="4.10.60.10">
    <property type="entry name" value="Zinc finger, CCHC-type"/>
    <property type="match status" value="1"/>
</dbReference>
<dbReference type="SUPFAM" id="SSF57756">
    <property type="entry name" value="Retrovirus zinc finger-like domains"/>
    <property type="match status" value="1"/>
</dbReference>
<comment type="caution">
    <text evidence="2">The sequence shown here is derived from an EMBL/GenBank/DDBJ whole genome shotgun (WGS) entry which is preliminary data.</text>
</comment>
<gene>
    <name evidence="2" type="ORF">KIW84_062466</name>
</gene>
<evidence type="ECO:0000256" key="1">
    <source>
        <dbReference type="SAM" id="MobiDB-lite"/>
    </source>
</evidence>